<name>A0A6U1SKE9_CYCTE</name>
<dbReference type="EMBL" id="HBFW01024298">
    <property type="protein sequence ID" value="CAD8944468.1"/>
    <property type="molecule type" value="Transcribed_RNA"/>
</dbReference>
<evidence type="ECO:0000313" key="2">
    <source>
        <dbReference type="EMBL" id="CAD8944467.1"/>
    </source>
</evidence>
<keyword evidence="1" id="KW-1133">Transmembrane helix</keyword>
<evidence type="ECO:0000256" key="1">
    <source>
        <dbReference type="SAM" id="Phobius"/>
    </source>
</evidence>
<dbReference type="AlphaFoldDB" id="A0A6U1SKE9"/>
<protein>
    <submittedName>
        <fullName evidence="3">Uncharacterized protein</fullName>
    </submittedName>
</protein>
<dbReference type="Gene3D" id="1.20.1170.10">
    <property type="match status" value="1"/>
</dbReference>
<keyword evidence="1" id="KW-0472">Membrane</keyword>
<evidence type="ECO:0000313" key="3">
    <source>
        <dbReference type="EMBL" id="CAD8944468.1"/>
    </source>
</evidence>
<proteinExistence type="predicted"/>
<sequence length="144" mass="14610">MTTDFKNINATYAGDHGQLQQMQDQLNSAKKAISTDTEIIALGATGAIVSGLMIAVGVLAELGTAGASTTLVVAGISGEAASGTTIGLASADLVRQQKIGRDETTKIPQLTAEIALITTVSGQLSTLLEKGKAAETALLGLIKQ</sequence>
<organism evidence="3">
    <name type="scientific">Cyclophora tenuis</name>
    <name type="common">Marine diatom</name>
    <dbReference type="NCBI Taxonomy" id="216820"/>
    <lineage>
        <taxon>Eukaryota</taxon>
        <taxon>Sar</taxon>
        <taxon>Stramenopiles</taxon>
        <taxon>Ochrophyta</taxon>
        <taxon>Bacillariophyta</taxon>
        <taxon>Fragilariophyceae</taxon>
        <taxon>Fragilariophycidae</taxon>
        <taxon>Cyclophorales</taxon>
        <taxon>Cyclophoraceae</taxon>
        <taxon>Cyclophora</taxon>
    </lineage>
</organism>
<dbReference type="SUPFAM" id="SSF58100">
    <property type="entry name" value="Bacterial hemolysins"/>
    <property type="match status" value="1"/>
</dbReference>
<keyword evidence="1" id="KW-0812">Transmembrane</keyword>
<accession>A0A6U1SKE9</accession>
<reference evidence="3" key="1">
    <citation type="submission" date="2021-01" db="EMBL/GenBank/DDBJ databases">
        <authorList>
            <person name="Corre E."/>
            <person name="Pelletier E."/>
            <person name="Niang G."/>
            <person name="Scheremetjew M."/>
            <person name="Finn R."/>
            <person name="Kale V."/>
            <person name="Holt S."/>
            <person name="Cochrane G."/>
            <person name="Meng A."/>
            <person name="Brown T."/>
            <person name="Cohen L."/>
        </authorList>
    </citation>
    <scope>NUCLEOTIDE SEQUENCE</scope>
    <source>
        <strain evidence="3">ECT3854</strain>
    </source>
</reference>
<dbReference type="EMBL" id="HBFW01024297">
    <property type="protein sequence ID" value="CAD8944467.1"/>
    <property type="molecule type" value="Transcribed_RNA"/>
</dbReference>
<gene>
    <name evidence="2" type="ORF">CTEN0397_LOCUS15610</name>
    <name evidence="3" type="ORF">CTEN0397_LOCUS15611</name>
</gene>
<feature type="transmembrane region" description="Helical" evidence="1">
    <location>
        <begin position="39"/>
        <end position="60"/>
    </location>
</feature>